<comment type="caution">
    <text evidence="14">The sequence shown here is derived from an EMBL/GenBank/DDBJ whole genome shotgun (WGS) entry which is preliminary data.</text>
</comment>
<dbReference type="Gene3D" id="3.20.20.20">
    <property type="entry name" value="Dihydropteroate synthase-like"/>
    <property type="match status" value="1"/>
</dbReference>
<dbReference type="Proteomes" id="UP001431199">
    <property type="component" value="Unassembled WGS sequence"/>
</dbReference>
<dbReference type="SUPFAM" id="SSF51717">
    <property type="entry name" value="Dihydropteroate synthetase-like"/>
    <property type="match status" value="1"/>
</dbReference>
<dbReference type="InterPro" id="IPR045031">
    <property type="entry name" value="DHP_synth-like"/>
</dbReference>
<accession>A0ABT2LZ29</accession>
<evidence type="ECO:0000256" key="12">
    <source>
        <dbReference type="RuleBase" id="RU361205"/>
    </source>
</evidence>
<dbReference type="EMBL" id="JAODBU010000004">
    <property type="protein sequence ID" value="MCT7398524.1"/>
    <property type="molecule type" value="Genomic_DNA"/>
</dbReference>
<evidence type="ECO:0000256" key="11">
    <source>
        <dbReference type="ARBA" id="ARBA00030193"/>
    </source>
</evidence>
<dbReference type="CDD" id="cd00739">
    <property type="entry name" value="DHPS"/>
    <property type="match status" value="1"/>
</dbReference>
<proteinExistence type="inferred from homology"/>
<evidence type="ECO:0000256" key="2">
    <source>
        <dbReference type="ARBA" id="ARBA00001946"/>
    </source>
</evidence>
<comment type="cofactor">
    <cofactor evidence="2 12">
        <name>Mg(2+)</name>
        <dbReference type="ChEBI" id="CHEBI:18420"/>
    </cofactor>
</comment>
<keyword evidence="8 12" id="KW-0479">Metal-binding</keyword>
<dbReference type="EC" id="2.5.1.15" evidence="5 12"/>
<dbReference type="GO" id="GO:0004156">
    <property type="term" value="F:dihydropteroate synthase activity"/>
    <property type="evidence" value="ECO:0007669"/>
    <property type="project" value="UniProtKB-EC"/>
</dbReference>
<evidence type="ECO:0000256" key="8">
    <source>
        <dbReference type="ARBA" id="ARBA00022723"/>
    </source>
</evidence>
<feature type="domain" description="Pterin-binding" evidence="13">
    <location>
        <begin position="14"/>
        <end position="260"/>
    </location>
</feature>
<keyword evidence="9 12" id="KW-0460">Magnesium</keyword>
<keyword evidence="10 12" id="KW-0289">Folate biosynthesis</keyword>
<dbReference type="InterPro" id="IPR011005">
    <property type="entry name" value="Dihydropteroate_synth-like_sf"/>
</dbReference>
<organism evidence="14 15">
    <name type="scientific">Eubacterium album</name>
    <dbReference type="NCBI Taxonomy" id="2978477"/>
    <lineage>
        <taxon>Bacteria</taxon>
        <taxon>Bacillati</taxon>
        <taxon>Bacillota</taxon>
        <taxon>Clostridia</taxon>
        <taxon>Eubacteriales</taxon>
        <taxon>Eubacteriaceae</taxon>
        <taxon>Eubacterium</taxon>
    </lineage>
</organism>
<protein>
    <recommendedName>
        <fullName evidence="6 12">Dihydropteroate synthase</fullName>
        <shortName evidence="12">DHPS</shortName>
        <ecNumber evidence="5 12">2.5.1.15</ecNumber>
    </recommendedName>
    <alternativeName>
        <fullName evidence="11 12">Dihydropteroate pyrophosphorylase</fullName>
    </alternativeName>
</protein>
<dbReference type="PANTHER" id="PTHR20941">
    <property type="entry name" value="FOLATE SYNTHESIS PROTEINS"/>
    <property type="match status" value="1"/>
</dbReference>
<dbReference type="NCBIfam" id="TIGR01496">
    <property type="entry name" value="DHPS"/>
    <property type="match status" value="1"/>
</dbReference>
<evidence type="ECO:0000256" key="5">
    <source>
        <dbReference type="ARBA" id="ARBA00012458"/>
    </source>
</evidence>
<evidence type="ECO:0000259" key="13">
    <source>
        <dbReference type="PROSITE" id="PS50972"/>
    </source>
</evidence>
<dbReference type="PROSITE" id="PS00793">
    <property type="entry name" value="DHPS_2"/>
    <property type="match status" value="1"/>
</dbReference>
<evidence type="ECO:0000256" key="9">
    <source>
        <dbReference type="ARBA" id="ARBA00022842"/>
    </source>
</evidence>
<comment type="similarity">
    <text evidence="4 12">Belongs to the DHPS family.</text>
</comment>
<evidence type="ECO:0000256" key="3">
    <source>
        <dbReference type="ARBA" id="ARBA00004763"/>
    </source>
</evidence>
<dbReference type="Pfam" id="PF00809">
    <property type="entry name" value="Pterin_bind"/>
    <property type="match status" value="1"/>
</dbReference>
<name>A0ABT2LZ29_9FIRM</name>
<evidence type="ECO:0000313" key="14">
    <source>
        <dbReference type="EMBL" id="MCT7398524.1"/>
    </source>
</evidence>
<keyword evidence="15" id="KW-1185">Reference proteome</keyword>
<comment type="function">
    <text evidence="12">Catalyzes the condensation of para-aminobenzoate (pABA) with 6-hydroxymethyl-7,8-dihydropterin diphosphate (DHPt-PP) to form 7,8-dihydropteroate (H2Pte), the immediate precursor of folate derivatives.</text>
</comment>
<reference evidence="14" key="1">
    <citation type="submission" date="2022-09" db="EMBL/GenBank/DDBJ databases">
        <title>Eubacterium sp. LFL-14 isolated from human feces.</title>
        <authorList>
            <person name="Liu F."/>
        </authorList>
    </citation>
    <scope>NUCLEOTIDE SEQUENCE</scope>
    <source>
        <strain evidence="14">LFL-14</strain>
    </source>
</reference>
<dbReference type="InterPro" id="IPR006390">
    <property type="entry name" value="DHP_synth_dom"/>
</dbReference>
<dbReference type="PANTHER" id="PTHR20941:SF1">
    <property type="entry name" value="FOLIC ACID SYNTHESIS PROTEIN FOL1"/>
    <property type="match status" value="1"/>
</dbReference>
<evidence type="ECO:0000256" key="1">
    <source>
        <dbReference type="ARBA" id="ARBA00000012"/>
    </source>
</evidence>
<keyword evidence="7 12" id="KW-0808">Transferase</keyword>
<evidence type="ECO:0000256" key="6">
    <source>
        <dbReference type="ARBA" id="ARBA00016919"/>
    </source>
</evidence>
<sequence>MQIGKYYFDLDNEPVIMGILNVTPDSFSDGGKFNSIDKALKHTAEMIRDGAKIIDVGGESTRPGYTKISDEEEIERTVPIIEAIKNNFDIAVSLDTYKGNVAKAGVKAGIDMINDIWGFKYDEEVAKSIAGTDVAACVMHNRPKAEYDNYVEDLLNDLKESVDIGRKNGVNDSQIVLDPGVGFGKTYEHNLQIINECDKVVNLGFPVLLGTSRKSVIGLTLDIPAPERSVGTCATTVIGYERGCRIFRVHDVIDNYQALLMAQAICKQR</sequence>
<dbReference type="InterPro" id="IPR000489">
    <property type="entry name" value="Pterin-binding_dom"/>
</dbReference>
<evidence type="ECO:0000256" key="4">
    <source>
        <dbReference type="ARBA" id="ARBA00009503"/>
    </source>
</evidence>
<comment type="catalytic activity">
    <reaction evidence="1">
        <text>(7,8-dihydropterin-6-yl)methyl diphosphate + 4-aminobenzoate = 7,8-dihydropteroate + diphosphate</text>
        <dbReference type="Rhea" id="RHEA:19949"/>
        <dbReference type="ChEBI" id="CHEBI:17836"/>
        <dbReference type="ChEBI" id="CHEBI:17839"/>
        <dbReference type="ChEBI" id="CHEBI:33019"/>
        <dbReference type="ChEBI" id="CHEBI:72950"/>
        <dbReference type="EC" id="2.5.1.15"/>
    </reaction>
</comment>
<evidence type="ECO:0000256" key="10">
    <source>
        <dbReference type="ARBA" id="ARBA00022909"/>
    </source>
</evidence>
<dbReference type="PROSITE" id="PS00792">
    <property type="entry name" value="DHPS_1"/>
    <property type="match status" value="1"/>
</dbReference>
<dbReference type="RefSeq" id="WP_260978529.1">
    <property type="nucleotide sequence ID" value="NZ_JAODBU010000004.1"/>
</dbReference>
<gene>
    <name evidence="14" type="primary">folP</name>
    <name evidence="14" type="ORF">N5B56_05415</name>
</gene>
<evidence type="ECO:0000256" key="7">
    <source>
        <dbReference type="ARBA" id="ARBA00022679"/>
    </source>
</evidence>
<comment type="pathway">
    <text evidence="3 12">Cofactor biosynthesis; tetrahydrofolate biosynthesis; 7,8-dihydrofolate from 2-amino-4-hydroxy-6-hydroxymethyl-7,8-dihydropteridine diphosphate and 4-aminobenzoate: step 1/2.</text>
</comment>
<dbReference type="PROSITE" id="PS50972">
    <property type="entry name" value="PTERIN_BINDING"/>
    <property type="match status" value="1"/>
</dbReference>
<evidence type="ECO:0000313" key="15">
    <source>
        <dbReference type="Proteomes" id="UP001431199"/>
    </source>
</evidence>